<feature type="domain" description="Sodium/calcium exchanger membrane region" evidence="6">
    <location>
        <begin position="212"/>
        <end position="350"/>
    </location>
</feature>
<feature type="transmembrane region" description="Helical" evidence="5">
    <location>
        <begin position="272"/>
        <end position="295"/>
    </location>
</feature>
<evidence type="ECO:0000313" key="8">
    <source>
        <dbReference type="Proteomes" id="UP000256779"/>
    </source>
</evidence>
<keyword evidence="3 5" id="KW-1133">Transmembrane helix</keyword>
<dbReference type="InterPro" id="IPR004837">
    <property type="entry name" value="NaCa_Exmemb"/>
</dbReference>
<dbReference type="InterPro" id="IPR044880">
    <property type="entry name" value="NCX_ion-bd_dom_sf"/>
</dbReference>
<accession>A0A3D9L7C0</accession>
<feature type="domain" description="Sodium/calcium exchanger membrane region" evidence="6">
    <location>
        <begin position="25"/>
        <end position="167"/>
    </location>
</feature>
<dbReference type="AlphaFoldDB" id="A0A3D9L7C0"/>
<gene>
    <name evidence="7" type="ORF">C7460_104220</name>
</gene>
<feature type="transmembrane region" description="Helical" evidence="5">
    <location>
        <begin position="339"/>
        <end position="357"/>
    </location>
</feature>
<feature type="transmembrane region" description="Helical" evidence="5">
    <location>
        <begin position="20"/>
        <end position="38"/>
    </location>
</feature>
<name>A0A3D9L7C0_MARFU</name>
<dbReference type="GO" id="GO:0008273">
    <property type="term" value="F:calcium, potassium:sodium antiporter activity"/>
    <property type="evidence" value="ECO:0007669"/>
    <property type="project" value="TreeGrafter"/>
</dbReference>
<proteinExistence type="predicted"/>
<dbReference type="PANTHER" id="PTHR10846:SF8">
    <property type="entry name" value="INNER MEMBRANE PROTEIN YRBG"/>
    <property type="match status" value="1"/>
</dbReference>
<dbReference type="Proteomes" id="UP000256779">
    <property type="component" value="Unassembled WGS sequence"/>
</dbReference>
<feature type="transmembrane region" description="Helical" evidence="5">
    <location>
        <begin position="245"/>
        <end position="265"/>
    </location>
</feature>
<organism evidence="7 8">
    <name type="scientific">Marinoscillum furvescens DSM 4134</name>
    <dbReference type="NCBI Taxonomy" id="1122208"/>
    <lineage>
        <taxon>Bacteria</taxon>
        <taxon>Pseudomonadati</taxon>
        <taxon>Bacteroidota</taxon>
        <taxon>Cytophagia</taxon>
        <taxon>Cytophagales</taxon>
        <taxon>Reichenbachiellaceae</taxon>
        <taxon>Marinoscillum</taxon>
    </lineage>
</organism>
<protein>
    <submittedName>
        <fullName evidence="7">Cation:H+ antiporter</fullName>
    </submittedName>
</protein>
<feature type="transmembrane region" description="Helical" evidence="5">
    <location>
        <begin position="120"/>
        <end position="143"/>
    </location>
</feature>
<evidence type="ECO:0000256" key="1">
    <source>
        <dbReference type="ARBA" id="ARBA00004141"/>
    </source>
</evidence>
<dbReference type="PANTHER" id="PTHR10846">
    <property type="entry name" value="SODIUM/POTASSIUM/CALCIUM EXCHANGER"/>
    <property type="match status" value="1"/>
</dbReference>
<keyword evidence="8" id="KW-1185">Reference proteome</keyword>
<dbReference type="Gene3D" id="1.20.1420.30">
    <property type="entry name" value="NCX, central ion-binding region"/>
    <property type="match status" value="2"/>
</dbReference>
<dbReference type="Pfam" id="PF01699">
    <property type="entry name" value="Na_Ca_ex"/>
    <property type="match status" value="2"/>
</dbReference>
<sequence length="358" mass="38294">MTCQWFCHHRQLDMDFFNDLSLTEATVIFGCCALLIAIGGGQLSKEGDRLADLTGMGEALFGALFLGAITSLSGLVTSVTAAHESHPQLAISNAIGGIAAQTVFLAIADITYRKTNLEHAAASLANIIQAVLLILLLGLLMTVSILPEIHFFSIHPASFILVGVYILAQKKLVSKSKNMPMWQAVKTDETRPDIPDEKNITQLSLPKTALKFTALGLVITICGYFLAQSAIVISNQTTISEGVMGAMFTSVASSLPELIVSIAAVRQGALTLAVSNIIGGNTFDILFVAVADAAYSDGSIYHTFESSQLFVIALTILLTAILTLGLLDREKRGFAHIGWESLLIILLFLGGYAVLFFL</sequence>
<keyword evidence="2 5" id="KW-0812">Transmembrane</keyword>
<feature type="transmembrane region" description="Helical" evidence="5">
    <location>
        <begin position="59"/>
        <end position="83"/>
    </location>
</feature>
<dbReference type="GO" id="GO:0006874">
    <property type="term" value="P:intracellular calcium ion homeostasis"/>
    <property type="evidence" value="ECO:0007669"/>
    <property type="project" value="TreeGrafter"/>
</dbReference>
<dbReference type="GO" id="GO:0005886">
    <property type="term" value="C:plasma membrane"/>
    <property type="evidence" value="ECO:0007669"/>
    <property type="project" value="TreeGrafter"/>
</dbReference>
<evidence type="ECO:0000256" key="3">
    <source>
        <dbReference type="ARBA" id="ARBA00022989"/>
    </source>
</evidence>
<comment type="caution">
    <text evidence="7">The sequence shown here is derived from an EMBL/GenBank/DDBJ whole genome shotgun (WGS) entry which is preliminary data.</text>
</comment>
<evidence type="ECO:0000256" key="4">
    <source>
        <dbReference type="ARBA" id="ARBA00023136"/>
    </source>
</evidence>
<dbReference type="GO" id="GO:0005262">
    <property type="term" value="F:calcium channel activity"/>
    <property type="evidence" value="ECO:0007669"/>
    <property type="project" value="TreeGrafter"/>
</dbReference>
<evidence type="ECO:0000259" key="6">
    <source>
        <dbReference type="Pfam" id="PF01699"/>
    </source>
</evidence>
<evidence type="ECO:0000313" key="7">
    <source>
        <dbReference type="EMBL" id="REE01200.1"/>
    </source>
</evidence>
<feature type="transmembrane region" description="Helical" evidence="5">
    <location>
        <begin position="307"/>
        <end position="327"/>
    </location>
</feature>
<comment type="subcellular location">
    <subcellularLocation>
        <location evidence="1">Membrane</location>
        <topology evidence="1">Multi-pass membrane protein</topology>
    </subcellularLocation>
</comment>
<dbReference type="InterPro" id="IPR004481">
    <property type="entry name" value="K/Na/Ca-exchanger"/>
</dbReference>
<feature type="transmembrane region" description="Helical" evidence="5">
    <location>
        <begin position="212"/>
        <end position="233"/>
    </location>
</feature>
<evidence type="ECO:0000256" key="5">
    <source>
        <dbReference type="SAM" id="Phobius"/>
    </source>
</evidence>
<feature type="transmembrane region" description="Helical" evidence="5">
    <location>
        <begin position="89"/>
        <end position="108"/>
    </location>
</feature>
<dbReference type="EMBL" id="QREG01000004">
    <property type="protein sequence ID" value="REE01200.1"/>
    <property type="molecule type" value="Genomic_DNA"/>
</dbReference>
<evidence type="ECO:0000256" key="2">
    <source>
        <dbReference type="ARBA" id="ARBA00022692"/>
    </source>
</evidence>
<keyword evidence="4 5" id="KW-0472">Membrane</keyword>
<feature type="transmembrane region" description="Helical" evidence="5">
    <location>
        <begin position="149"/>
        <end position="168"/>
    </location>
</feature>
<reference evidence="7 8" key="1">
    <citation type="submission" date="2018-07" db="EMBL/GenBank/DDBJ databases">
        <title>Genomic Encyclopedia of Type Strains, Phase IV (KMG-IV): sequencing the most valuable type-strain genomes for metagenomic binning, comparative biology and taxonomic classification.</title>
        <authorList>
            <person name="Goeker M."/>
        </authorList>
    </citation>
    <scope>NUCLEOTIDE SEQUENCE [LARGE SCALE GENOMIC DNA]</scope>
    <source>
        <strain evidence="7 8">DSM 4134</strain>
    </source>
</reference>